<evidence type="ECO:0000313" key="3">
    <source>
        <dbReference type="Proteomes" id="UP001465755"/>
    </source>
</evidence>
<evidence type="ECO:0000256" key="1">
    <source>
        <dbReference type="SAM" id="MobiDB-lite"/>
    </source>
</evidence>
<dbReference type="EMBL" id="JALJOQ010000150">
    <property type="protein sequence ID" value="KAK9793470.1"/>
    <property type="molecule type" value="Genomic_DNA"/>
</dbReference>
<keyword evidence="3" id="KW-1185">Reference proteome</keyword>
<gene>
    <name evidence="2" type="ORF">WJX73_003953</name>
</gene>
<dbReference type="AlphaFoldDB" id="A0AAW1NQP4"/>
<name>A0AAW1NQP4_9CHLO</name>
<feature type="region of interest" description="Disordered" evidence="1">
    <location>
        <begin position="1"/>
        <end position="249"/>
    </location>
</feature>
<organism evidence="2 3">
    <name type="scientific">Symbiochloris irregularis</name>
    <dbReference type="NCBI Taxonomy" id="706552"/>
    <lineage>
        <taxon>Eukaryota</taxon>
        <taxon>Viridiplantae</taxon>
        <taxon>Chlorophyta</taxon>
        <taxon>core chlorophytes</taxon>
        <taxon>Trebouxiophyceae</taxon>
        <taxon>Trebouxiales</taxon>
        <taxon>Trebouxiaceae</taxon>
        <taxon>Symbiochloris</taxon>
    </lineage>
</organism>
<evidence type="ECO:0000313" key="2">
    <source>
        <dbReference type="EMBL" id="KAK9793470.1"/>
    </source>
</evidence>
<reference evidence="2 3" key="1">
    <citation type="journal article" date="2024" name="Nat. Commun.">
        <title>Phylogenomics reveals the evolutionary origins of lichenization in chlorophyte algae.</title>
        <authorList>
            <person name="Puginier C."/>
            <person name="Libourel C."/>
            <person name="Otte J."/>
            <person name="Skaloud P."/>
            <person name="Haon M."/>
            <person name="Grisel S."/>
            <person name="Petersen M."/>
            <person name="Berrin J.G."/>
            <person name="Delaux P.M."/>
            <person name="Dal Grande F."/>
            <person name="Keller J."/>
        </authorList>
    </citation>
    <scope>NUCLEOTIDE SEQUENCE [LARGE SCALE GENOMIC DNA]</scope>
    <source>
        <strain evidence="2 3">SAG 2036</strain>
    </source>
</reference>
<comment type="caution">
    <text evidence="2">The sequence shown here is derived from an EMBL/GenBank/DDBJ whole genome shotgun (WGS) entry which is preliminary data.</text>
</comment>
<sequence>MQGSALPEPASGLGHRRKRQRQEGQSVPPDPAEGIGQPSASPPTPLPGWQEPRFAGLSATCQPSDSGGQPDARQGYAACGAGQHADVPSKPAQSGRLPTGIENIPPAGLPSSTANEDDHPSIRSHQPAMISTSSEPVPDPPHGPFPLEDICAGDVMDEVGTACRSMDNVGPDSEPAAPLQAQSSARAESLPGASGHHSHQRSQPSQAEPQSRHHVDLPPAPLGKGNARQSKAAQPRAKAVAINLSLARL</sequence>
<accession>A0AAW1NQP4</accession>
<dbReference type="Proteomes" id="UP001465755">
    <property type="component" value="Unassembled WGS sequence"/>
</dbReference>
<proteinExistence type="predicted"/>
<protein>
    <submittedName>
        <fullName evidence="2">Uncharacterized protein</fullName>
    </submittedName>
</protein>